<dbReference type="PATRIC" id="fig|662479.7.peg.1594"/>
<keyword evidence="1" id="KW-0472">Membrane</keyword>
<dbReference type="EMBL" id="AOLN01000011">
    <property type="protein sequence ID" value="ELZ94975.1"/>
    <property type="molecule type" value="Genomic_DNA"/>
</dbReference>
<dbReference type="OrthoDB" id="343232at2157"/>
<dbReference type="Proteomes" id="UP000011550">
    <property type="component" value="Unassembled WGS sequence"/>
</dbReference>
<feature type="transmembrane region" description="Helical" evidence="1">
    <location>
        <begin position="172"/>
        <end position="189"/>
    </location>
</feature>
<organism evidence="2 3">
    <name type="scientific">Haloferax mucosum ATCC BAA-1512</name>
    <dbReference type="NCBI Taxonomy" id="662479"/>
    <lineage>
        <taxon>Archaea</taxon>
        <taxon>Methanobacteriati</taxon>
        <taxon>Methanobacteriota</taxon>
        <taxon>Stenosarchaea group</taxon>
        <taxon>Halobacteria</taxon>
        <taxon>Halobacteriales</taxon>
        <taxon>Haloferacaceae</taxon>
        <taxon>Haloferax</taxon>
    </lineage>
</organism>
<protein>
    <submittedName>
        <fullName evidence="2">Uncharacterized protein</fullName>
    </submittedName>
</protein>
<evidence type="ECO:0000313" key="3">
    <source>
        <dbReference type="Proteomes" id="UP000011550"/>
    </source>
</evidence>
<feature type="transmembrane region" description="Helical" evidence="1">
    <location>
        <begin position="195"/>
        <end position="215"/>
    </location>
</feature>
<keyword evidence="1" id="KW-0812">Transmembrane</keyword>
<dbReference type="RefSeq" id="WP_008319799.1">
    <property type="nucleotide sequence ID" value="NZ_AOLN01000011.1"/>
</dbReference>
<feature type="transmembrane region" description="Helical" evidence="1">
    <location>
        <begin position="63"/>
        <end position="82"/>
    </location>
</feature>
<name>M0IDX6_9EURY</name>
<dbReference type="STRING" id="662479.C440_07862"/>
<reference evidence="2 3" key="1">
    <citation type="journal article" date="2014" name="PLoS Genet.">
        <title>Phylogenetically driven sequencing of extremely halophilic archaea reveals strategies for static and dynamic osmo-response.</title>
        <authorList>
            <person name="Becker E.A."/>
            <person name="Seitzer P.M."/>
            <person name="Tritt A."/>
            <person name="Larsen D."/>
            <person name="Krusor M."/>
            <person name="Yao A.I."/>
            <person name="Wu D."/>
            <person name="Madern D."/>
            <person name="Eisen J.A."/>
            <person name="Darling A.E."/>
            <person name="Facciotti M.T."/>
        </authorList>
    </citation>
    <scope>NUCLEOTIDE SEQUENCE [LARGE SCALE GENOMIC DNA]</scope>
    <source>
        <strain evidence="2 3">ATCC BAA-1512</strain>
    </source>
</reference>
<keyword evidence="3" id="KW-1185">Reference proteome</keyword>
<feature type="transmembrane region" description="Helical" evidence="1">
    <location>
        <begin position="88"/>
        <end position="107"/>
    </location>
</feature>
<sequence>MTERVPEFALLVGVFLGLSAVVSGVVLTGELFRSLLSGVVVCYPFAAFGVVRSDNPTEALSPRLVTVFGAVLGVVMLLVALFERPDDILSGVVASLVVALPPAAYATHFGADVNPLSPGQTLAVTAAVGATFLASAPLFGTLNAVVGLLVGLPGALYADARGLRLTHRQRRLSIVAGVLAGVAVAWLSIVMRLPLAPTTATAAALILAPSLFVAITREE</sequence>
<feature type="transmembrane region" description="Helical" evidence="1">
    <location>
        <begin position="34"/>
        <end position="51"/>
    </location>
</feature>
<dbReference type="AlphaFoldDB" id="M0IDX6"/>
<evidence type="ECO:0000256" key="1">
    <source>
        <dbReference type="SAM" id="Phobius"/>
    </source>
</evidence>
<accession>M0IDX6</accession>
<proteinExistence type="predicted"/>
<gene>
    <name evidence="2" type="ORF">C440_07862</name>
</gene>
<evidence type="ECO:0000313" key="2">
    <source>
        <dbReference type="EMBL" id="ELZ94975.1"/>
    </source>
</evidence>
<comment type="caution">
    <text evidence="2">The sequence shown here is derived from an EMBL/GenBank/DDBJ whole genome shotgun (WGS) entry which is preliminary data.</text>
</comment>
<keyword evidence="1" id="KW-1133">Transmembrane helix</keyword>